<comment type="caution">
    <text evidence="3">The sequence shown here is derived from an EMBL/GenBank/DDBJ whole genome shotgun (WGS) entry which is preliminary data.</text>
</comment>
<evidence type="ECO:0000256" key="1">
    <source>
        <dbReference type="SAM" id="MobiDB-lite"/>
    </source>
</evidence>
<evidence type="ECO:0000259" key="2">
    <source>
        <dbReference type="Pfam" id="PF13699"/>
    </source>
</evidence>
<sequence length="452" mass="47665">MQDHAKVRSNATEAARSTVRRPVTAPPAQASGLLGLQATLGNAVVVQRLKQQPHRHGAGCGHEAEEASVQRSAVHDVVRAAGRPLDGSTRADMESRLGADFSDVRIHDDSAAKASAAEVGARAYTSGNHVVIGEGGADKLTLAHELTHVIQQRQGPVAGTDNGAGLRVSDPSDRFEREAESNARRAMSGAAPRTEQHAQEAGRTDRGAAQESVQRWAAQAGPNQQPMTVSANGVFAVPSGNATSIWIRVNAPAGSYSPALRPTSTAQQALLGGTQLYQEHELARNILDDCLHTAEEIMHNAVGELADGANSNVRTSNGLKAFGMSDEQNRERAGDFPEATDRNASPAVGQSYLMLAMDPGEQIMSQYHAAAVVGMDGQDTVTMEAFAGSGQTSANPMTYTIGTVASFHDYWTGAYYTPNYPGVTMKTVVLVKRGKGRRVTAGSEQPANPNVA</sequence>
<accession>A0ABQ3NXD9</accession>
<feature type="compositionally biased region" description="Basic and acidic residues" evidence="1">
    <location>
        <begin position="170"/>
        <end position="183"/>
    </location>
</feature>
<feature type="region of interest" description="Disordered" evidence="1">
    <location>
        <begin position="1"/>
        <end position="26"/>
    </location>
</feature>
<evidence type="ECO:0000313" key="3">
    <source>
        <dbReference type="EMBL" id="GHI17444.1"/>
    </source>
</evidence>
<dbReference type="Proteomes" id="UP000660554">
    <property type="component" value="Unassembled WGS sequence"/>
</dbReference>
<evidence type="ECO:0000313" key="4">
    <source>
        <dbReference type="Proteomes" id="UP000660554"/>
    </source>
</evidence>
<feature type="region of interest" description="Disordered" evidence="1">
    <location>
        <begin position="152"/>
        <end position="226"/>
    </location>
</feature>
<dbReference type="InterPro" id="IPR025295">
    <property type="entry name" value="eCIS_core_dom"/>
</dbReference>
<feature type="domain" description="eCIS core" evidence="2">
    <location>
        <begin position="84"/>
        <end position="155"/>
    </location>
</feature>
<gene>
    <name evidence="3" type="ORF">Scinn_69070</name>
</gene>
<protein>
    <recommendedName>
        <fullName evidence="2">eCIS core domain-containing protein</fullName>
    </recommendedName>
</protein>
<dbReference type="EMBL" id="BNDV01000017">
    <property type="protein sequence ID" value="GHI17444.1"/>
    <property type="molecule type" value="Genomic_DNA"/>
</dbReference>
<dbReference type="GeneID" id="86959390"/>
<dbReference type="RefSeq" id="WP_246555853.1">
    <property type="nucleotide sequence ID" value="NZ_BMRU01000029.1"/>
</dbReference>
<proteinExistence type="predicted"/>
<keyword evidence="4" id="KW-1185">Reference proteome</keyword>
<reference evidence="4" key="1">
    <citation type="submission" date="2020-09" db="EMBL/GenBank/DDBJ databases">
        <title>Whole genome shotgun sequence of Streptomyces cinnamonensis NBRC 15873.</title>
        <authorList>
            <person name="Komaki H."/>
            <person name="Tamura T."/>
        </authorList>
    </citation>
    <scope>NUCLEOTIDE SEQUENCE [LARGE SCALE GENOMIC DNA]</scope>
    <source>
        <strain evidence="4">NBRC 15873</strain>
    </source>
</reference>
<feature type="compositionally biased region" description="Basic and acidic residues" evidence="1">
    <location>
        <begin position="194"/>
        <end position="208"/>
    </location>
</feature>
<organism evidence="3 4">
    <name type="scientific">Streptomyces virginiae</name>
    <name type="common">Streptomyces cinnamonensis</name>
    <dbReference type="NCBI Taxonomy" id="1961"/>
    <lineage>
        <taxon>Bacteria</taxon>
        <taxon>Bacillati</taxon>
        <taxon>Actinomycetota</taxon>
        <taxon>Actinomycetes</taxon>
        <taxon>Kitasatosporales</taxon>
        <taxon>Streptomycetaceae</taxon>
        <taxon>Streptomyces</taxon>
    </lineage>
</organism>
<name>A0ABQ3NXD9_STRVG</name>
<dbReference type="Pfam" id="PF13699">
    <property type="entry name" value="eCIS_core"/>
    <property type="match status" value="1"/>
</dbReference>